<dbReference type="EMBL" id="CP043043">
    <property type="protein sequence ID" value="QEH95668.1"/>
    <property type="molecule type" value="Genomic_DNA"/>
</dbReference>
<sequence>MPQLFWSESRHRSSACWPFPKIAVGVWGVLLMRALSVFYALIVLGMGLPAAQAQSASPDTRSAQSRLVEDAGMSGVDRRLIVCRINPKLLHTAWVGEVKDTPHPQVCTGGANRLGAGYVRYLATSRVSKVYKPLRG</sequence>
<protein>
    <submittedName>
        <fullName evidence="2">Uncharacterized protein</fullName>
    </submittedName>
</protein>
<dbReference type="KEGG" id="gti:FXF46_04805"/>
<proteinExistence type="predicted"/>
<organism evidence="2 3">
    <name type="scientific">Gluconobacter thailandicus</name>
    <dbReference type="NCBI Taxonomy" id="257438"/>
    <lineage>
        <taxon>Bacteria</taxon>
        <taxon>Pseudomonadati</taxon>
        <taxon>Pseudomonadota</taxon>
        <taxon>Alphaproteobacteria</taxon>
        <taxon>Acetobacterales</taxon>
        <taxon>Acetobacteraceae</taxon>
        <taxon>Gluconobacter</taxon>
    </lineage>
</organism>
<accession>A0AAP9EQJ7</accession>
<evidence type="ECO:0000256" key="1">
    <source>
        <dbReference type="SAM" id="Phobius"/>
    </source>
</evidence>
<dbReference type="AlphaFoldDB" id="A0AAP9EQJ7"/>
<dbReference type="Proteomes" id="UP000323560">
    <property type="component" value="Chromosome"/>
</dbReference>
<keyword evidence="1" id="KW-0812">Transmembrane</keyword>
<evidence type="ECO:0000313" key="2">
    <source>
        <dbReference type="EMBL" id="QEH95668.1"/>
    </source>
</evidence>
<name>A0AAP9EQJ7_GLUTH</name>
<keyword evidence="1" id="KW-0472">Membrane</keyword>
<reference evidence="2 3" key="1">
    <citation type="submission" date="2019-08" db="EMBL/GenBank/DDBJ databases">
        <title>Gluconobacter frateurii HD924 genome.</title>
        <authorList>
            <person name="Liu Y."/>
            <person name="Zhang P."/>
        </authorList>
    </citation>
    <scope>NUCLEOTIDE SEQUENCE [LARGE SCALE GENOMIC DNA]</scope>
    <source>
        <strain evidence="2 3">HD924</strain>
    </source>
</reference>
<keyword evidence="1" id="KW-1133">Transmembrane helix</keyword>
<evidence type="ECO:0000313" key="3">
    <source>
        <dbReference type="Proteomes" id="UP000323560"/>
    </source>
</evidence>
<gene>
    <name evidence="2" type="ORF">FXF46_04805</name>
</gene>
<feature type="transmembrane region" description="Helical" evidence="1">
    <location>
        <begin position="22"/>
        <end position="44"/>
    </location>
</feature>